<feature type="compositionally biased region" description="Polar residues" evidence="1">
    <location>
        <begin position="294"/>
        <end position="310"/>
    </location>
</feature>
<accession>A0AAW0CPW0</accession>
<evidence type="ECO:0000256" key="1">
    <source>
        <dbReference type="SAM" id="MobiDB-lite"/>
    </source>
</evidence>
<evidence type="ECO:0000256" key="2">
    <source>
        <dbReference type="SAM" id="Phobius"/>
    </source>
</evidence>
<keyword evidence="4" id="KW-1185">Reference proteome</keyword>
<dbReference type="AlphaFoldDB" id="A0AAW0CPW0"/>
<sequence length="364" mass="39311">MSSPTKSCPSSQQAEPLTWELPPKQGLRTLIFCEYGSFICTYSPLNGTLVGGDSARCTSPIQPNMDVGVLKSASESSSPVALSSTVNHANTLTAKPSISSSNPGTNPSESPLPPNNPPKRTTEGLPHSAPISPTIPSSTNSTGTSTQPTTFSTTQHTIASTSTPAAATHLKPSTLAAIAIGAILTFFIIVSLTFIWLYKRRHSVMRTLGAQWRFHPRSALLPFALPSHTHRQTPSITDKRNIIMSRPLAQRVLQNELDAAREKVVELEGQEIQTRSILTGPMISISESAVISQQRPLSDTVVPRTTQARESTMHLAQSGRRGRAEESEDADADGPPPEYDFESDERFDREGESWVEVVGDASRS</sequence>
<dbReference type="EMBL" id="JAWWNJ010000016">
    <property type="protein sequence ID" value="KAK7040021.1"/>
    <property type="molecule type" value="Genomic_DNA"/>
</dbReference>
<protein>
    <submittedName>
        <fullName evidence="3">Uncharacterized protein</fullName>
    </submittedName>
</protein>
<keyword evidence="2" id="KW-0472">Membrane</keyword>
<feature type="transmembrane region" description="Helical" evidence="2">
    <location>
        <begin position="175"/>
        <end position="198"/>
    </location>
</feature>
<proteinExistence type="predicted"/>
<evidence type="ECO:0000313" key="4">
    <source>
        <dbReference type="Proteomes" id="UP001362999"/>
    </source>
</evidence>
<gene>
    <name evidence="3" type="ORF">R3P38DRAFT_3350043</name>
</gene>
<feature type="region of interest" description="Disordered" evidence="1">
    <location>
        <begin position="93"/>
        <end position="158"/>
    </location>
</feature>
<feature type="compositionally biased region" description="Low complexity" evidence="1">
    <location>
        <begin position="126"/>
        <end position="158"/>
    </location>
</feature>
<keyword evidence="2" id="KW-0812">Transmembrane</keyword>
<dbReference type="Proteomes" id="UP001362999">
    <property type="component" value="Unassembled WGS sequence"/>
</dbReference>
<feature type="region of interest" description="Disordered" evidence="1">
    <location>
        <begin position="294"/>
        <end position="364"/>
    </location>
</feature>
<evidence type="ECO:0000313" key="3">
    <source>
        <dbReference type="EMBL" id="KAK7040021.1"/>
    </source>
</evidence>
<reference evidence="3 4" key="1">
    <citation type="journal article" date="2024" name="J Genomics">
        <title>Draft genome sequencing and assembly of Favolaschia claudopus CIRM-BRFM 2984 isolated from oak limbs.</title>
        <authorList>
            <person name="Navarro D."/>
            <person name="Drula E."/>
            <person name="Chaduli D."/>
            <person name="Cazenave R."/>
            <person name="Ahrendt S."/>
            <person name="Wang J."/>
            <person name="Lipzen A."/>
            <person name="Daum C."/>
            <person name="Barry K."/>
            <person name="Grigoriev I.V."/>
            <person name="Favel A."/>
            <person name="Rosso M.N."/>
            <person name="Martin F."/>
        </authorList>
    </citation>
    <scope>NUCLEOTIDE SEQUENCE [LARGE SCALE GENOMIC DNA]</scope>
    <source>
        <strain evidence="3 4">CIRM-BRFM 2984</strain>
    </source>
</reference>
<name>A0AAW0CPW0_9AGAR</name>
<keyword evidence="2" id="KW-1133">Transmembrane helix</keyword>
<comment type="caution">
    <text evidence="3">The sequence shown here is derived from an EMBL/GenBank/DDBJ whole genome shotgun (WGS) entry which is preliminary data.</text>
</comment>
<feature type="compositionally biased region" description="Polar residues" evidence="1">
    <location>
        <begin position="93"/>
        <end position="105"/>
    </location>
</feature>
<organism evidence="3 4">
    <name type="scientific">Favolaschia claudopus</name>
    <dbReference type="NCBI Taxonomy" id="2862362"/>
    <lineage>
        <taxon>Eukaryota</taxon>
        <taxon>Fungi</taxon>
        <taxon>Dikarya</taxon>
        <taxon>Basidiomycota</taxon>
        <taxon>Agaricomycotina</taxon>
        <taxon>Agaricomycetes</taxon>
        <taxon>Agaricomycetidae</taxon>
        <taxon>Agaricales</taxon>
        <taxon>Marasmiineae</taxon>
        <taxon>Mycenaceae</taxon>
        <taxon>Favolaschia</taxon>
    </lineage>
</organism>